<protein>
    <submittedName>
        <fullName evidence="1">Uncharacterized protein</fullName>
    </submittedName>
</protein>
<reference evidence="1" key="1">
    <citation type="journal article" date="2020" name="J Insects Food Feed">
        <title>The yellow mealworm (Tenebrio molitor) genome: a resource for the emerging insects as food and feed industry.</title>
        <authorList>
            <person name="Eriksson T."/>
            <person name="Andere A."/>
            <person name="Kelstrup H."/>
            <person name="Emery V."/>
            <person name="Picard C."/>
        </authorList>
    </citation>
    <scope>NUCLEOTIDE SEQUENCE</scope>
    <source>
        <strain evidence="1">Stoneville</strain>
        <tissue evidence="1">Whole head</tissue>
    </source>
</reference>
<dbReference type="GO" id="GO:0042393">
    <property type="term" value="F:histone binding"/>
    <property type="evidence" value="ECO:0007669"/>
    <property type="project" value="UniProtKB-UniRule"/>
</dbReference>
<dbReference type="GO" id="GO:0033151">
    <property type="term" value="P:V(D)J recombination"/>
    <property type="evidence" value="ECO:0007669"/>
    <property type="project" value="UniProtKB-UniRule"/>
</dbReference>
<keyword evidence="2" id="KW-1185">Reference proteome</keyword>
<gene>
    <name evidence="1" type="ORF">GEV33_014725</name>
</gene>
<dbReference type="GO" id="GO:0004519">
    <property type="term" value="F:endonuclease activity"/>
    <property type="evidence" value="ECO:0007669"/>
    <property type="project" value="UniProtKB-UniRule"/>
</dbReference>
<dbReference type="GO" id="GO:0042803">
    <property type="term" value="F:protein homodimerization activity"/>
    <property type="evidence" value="ECO:0007669"/>
    <property type="project" value="UniProtKB-UniRule"/>
</dbReference>
<dbReference type="GO" id="GO:0008270">
    <property type="term" value="F:zinc ion binding"/>
    <property type="evidence" value="ECO:0007669"/>
    <property type="project" value="UniProtKB-UniRule"/>
</dbReference>
<dbReference type="GO" id="GO:0005634">
    <property type="term" value="C:nucleus"/>
    <property type="evidence" value="ECO:0007669"/>
    <property type="project" value="UniProtKB-SubCell"/>
</dbReference>
<dbReference type="EMBL" id="JABDTM020029298">
    <property type="protein sequence ID" value="KAH0808066.1"/>
    <property type="molecule type" value="Genomic_DNA"/>
</dbReference>
<dbReference type="GO" id="GO:0016787">
    <property type="term" value="F:hydrolase activity"/>
    <property type="evidence" value="ECO:0007669"/>
    <property type="project" value="UniProtKB-KW"/>
</dbReference>
<sequence>MSLTRREMFEVWRQGKTLQQKNLSVLKFVSSQLSVEEFTDDEEHNSIKKNVNAFNSKVAQLWKECKRTSKVFENRHHQWLDESIEFFKRDNAMKETNSKRGRPLKDFSEVSDQSKRQKILPLLENYSLEELAFATRKSLEACGKRDAAKIVQEASTSSPKSKRATKIKKAYYSNQSLPIKYTPEEALALYIDGKKKKKSYIMMQQGAKARNANIYPNYNIILEEKNKCYPDKKAITITDISAEVNLQDLVNHTARRIIQVQSDVVTQFLNEASNGLTLLHKWGDIKKWQIRDEDEKKQVKERKQRLIETLKSEMSLLVDIPKPGFGTTNDGNTARKFFREYALSSSITGLNEDFLKRLYVILTALSCGFMINNEAFAEYAKTTAKLYVELYLWYNMPSSLHRILIHGPEIVKAVPIGMFSEEALESRNKDFRKYRQCNTRKFSRTKTMQDLFNALLVSSDPVISSLSQCIGTRSHKPTLNKEVLELLQEPEKSLNNFSENEDERSD</sequence>
<evidence type="ECO:0000313" key="1">
    <source>
        <dbReference type="EMBL" id="KAH0808066.1"/>
    </source>
</evidence>
<organism evidence="1 2">
    <name type="scientific">Tenebrio molitor</name>
    <name type="common">Yellow mealworm beetle</name>
    <dbReference type="NCBI Taxonomy" id="7067"/>
    <lineage>
        <taxon>Eukaryota</taxon>
        <taxon>Metazoa</taxon>
        <taxon>Ecdysozoa</taxon>
        <taxon>Arthropoda</taxon>
        <taxon>Hexapoda</taxon>
        <taxon>Insecta</taxon>
        <taxon>Pterygota</taxon>
        <taxon>Neoptera</taxon>
        <taxon>Endopterygota</taxon>
        <taxon>Coleoptera</taxon>
        <taxon>Polyphaga</taxon>
        <taxon>Cucujiformia</taxon>
        <taxon>Tenebrionidae</taxon>
        <taxon>Tenebrio</taxon>
    </lineage>
</organism>
<name>A0A8J6H5E1_TENMO</name>
<dbReference type="GO" id="GO:0061630">
    <property type="term" value="F:ubiquitin protein ligase activity"/>
    <property type="evidence" value="ECO:0007669"/>
    <property type="project" value="UniProtKB-UniRule"/>
</dbReference>
<dbReference type="GO" id="GO:0006325">
    <property type="term" value="P:chromatin organization"/>
    <property type="evidence" value="ECO:0007669"/>
    <property type="project" value="UniProtKB-KW"/>
</dbReference>
<evidence type="ECO:0000313" key="2">
    <source>
        <dbReference type="Proteomes" id="UP000719412"/>
    </source>
</evidence>
<accession>A0A8J6H5E1</accession>
<proteinExistence type="predicted"/>
<dbReference type="GO" id="GO:0043565">
    <property type="term" value="F:sequence-specific DNA binding"/>
    <property type="evidence" value="ECO:0007669"/>
    <property type="project" value="UniProtKB-UniRule"/>
</dbReference>
<dbReference type="AlphaFoldDB" id="A0A8J6H5E1"/>
<reference evidence="1" key="2">
    <citation type="submission" date="2021-08" db="EMBL/GenBank/DDBJ databases">
        <authorList>
            <person name="Eriksson T."/>
        </authorList>
    </citation>
    <scope>NUCLEOTIDE SEQUENCE</scope>
    <source>
        <strain evidence="1">Stoneville</strain>
        <tissue evidence="1">Whole head</tissue>
    </source>
</reference>
<dbReference type="Proteomes" id="UP000719412">
    <property type="component" value="Unassembled WGS sequence"/>
</dbReference>
<comment type="caution">
    <text evidence="1">The sequence shown here is derived from an EMBL/GenBank/DDBJ whole genome shotgun (WGS) entry which is preliminary data.</text>
</comment>